<sequence>MENAACNLIYVDRSIRQDRIVRASSYNSDGTEGPLAGSSDYETQALRENVQLLLEFIGDVHLVATGASCLTQLFDLLDHSIIETKPIIVLIDVSNNEPTPKDRPRSGSHSRPRTPSRTTESLDDEFSHTSNDADLYGTRLLQRIVSESHLRNVSSLVVPISLVGSPGVDEFSADVTQASIREKSGRISKNPHDSVDLGLFKYCLDLGATDVMVKPLKCVTSIQVHAYQAYKEASKQRQAVLELKRGRKRSWVGVDDAKPYAYLREDMVSSLMGRICRPGDDQDDRVSNVRISVSQDRRSQIAKAVSRWHFCAHDFSDDELIVAATLMLKHALAMPELERWRMSTDQLSTFLIACRAAYNNFVPYHNFRHVIDVLQATFNFLVQIGSLPPFPPRSDDYIATPQPTSPIATLMKPFEALTLLVTAVGHDVGHPGVNNGFLVTLNAPLAQLYNDRSVLESFHCAAYSQILRRYWPAAFEDLQMRNLMISSILATDMGLHFDYMKKLGDLQEKLHENNAIEGWNGRVIEEHKALACAILIKCADISNVARKHDTALKWTHILSDEFSRQASMETDLGIQSSLMAPPKKDVISLSKAQLGFMNLFAIPLFQGVADILPAMQYCVDELEINKALFDQMIVAEQSRHDRPKAAREPTLSPKTMSVIIPAESEDAIDISDGHGKNDISAEDVLKRHANPEEKPDTTPEHKPPHIPEPYNQYKEVNGTTSEFEAVADFAASDPFNMQESRPCTSRKQRCSEATDGSASAPGTGDWASQATSATTGKMPLSPSTQGTSILSQESLDRPVSVPATMVTAPDEPHANKHQLPVRLDHKSHSDSRLEISPSHSVDDDTHSTSPNGKLSVEGGTLKKKSSRFRMNAFTFFRRHRGASPPLSAADTAG</sequence>
<feature type="compositionally biased region" description="Basic and acidic residues" evidence="4">
    <location>
        <begin position="688"/>
        <end position="705"/>
    </location>
</feature>
<dbReference type="SMART" id="SM00471">
    <property type="entry name" value="HDc"/>
    <property type="match status" value="1"/>
</dbReference>
<accession>A0A4P7NNX4</accession>
<dbReference type="EC" id="3.1.4.-" evidence="3"/>
<dbReference type="SUPFAM" id="SSF109604">
    <property type="entry name" value="HD-domain/PDEase-like"/>
    <property type="match status" value="1"/>
</dbReference>
<dbReference type="InterPro" id="IPR002073">
    <property type="entry name" value="PDEase_catalytic_dom"/>
</dbReference>
<dbReference type="CDD" id="cd00077">
    <property type="entry name" value="HDc"/>
    <property type="match status" value="1"/>
</dbReference>
<feature type="compositionally biased region" description="Polar residues" evidence="4">
    <location>
        <begin position="735"/>
        <end position="745"/>
    </location>
</feature>
<feature type="region of interest" description="Disordered" evidence="4">
    <location>
        <begin position="732"/>
        <end position="863"/>
    </location>
</feature>
<proteinExistence type="inferred from homology"/>
<evidence type="ECO:0000313" key="7">
    <source>
        <dbReference type="Proteomes" id="UP000294847"/>
    </source>
</evidence>
<dbReference type="InterPro" id="IPR023174">
    <property type="entry name" value="PDEase_CS"/>
</dbReference>
<comment type="similarity">
    <text evidence="3">Belongs to the cyclic nucleotide phosphodiesterase family.</text>
</comment>
<feature type="compositionally biased region" description="Basic and acidic residues" evidence="4">
    <location>
        <begin position="822"/>
        <end position="833"/>
    </location>
</feature>
<protein>
    <recommendedName>
        <fullName evidence="3">Phosphodiesterase</fullName>
        <ecNumber evidence="3">3.1.4.-</ecNumber>
    </recommendedName>
</protein>
<dbReference type="InterPro" id="IPR036971">
    <property type="entry name" value="PDEase_catalytic_dom_sf"/>
</dbReference>
<evidence type="ECO:0000256" key="4">
    <source>
        <dbReference type="SAM" id="MobiDB-lite"/>
    </source>
</evidence>
<dbReference type="InterPro" id="IPR003607">
    <property type="entry name" value="HD/PDEase_dom"/>
</dbReference>
<evidence type="ECO:0000256" key="3">
    <source>
        <dbReference type="RuleBase" id="RU363067"/>
    </source>
</evidence>
<evidence type="ECO:0000256" key="1">
    <source>
        <dbReference type="ARBA" id="ARBA00022723"/>
    </source>
</evidence>
<dbReference type="PANTHER" id="PTHR11347">
    <property type="entry name" value="CYCLIC NUCLEOTIDE PHOSPHODIESTERASE"/>
    <property type="match status" value="1"/>
</dbReference>
<dbReference type="PROSITE" id="PS00126">
    <property type="entry name" value="PDEASE_I_1"/>
    <property type="match status" value="1"/>
</dbReference>
<keyword evidence="2 3" id="KW-0378">Hydrolase</keyword>
<dbReference type="EMBL" id="CP034209">
    <property type="protein sequence ID" value="QBZ63909.1"/>
    <property type="molecule type" value="Genomic_DNA"/>
</dbReference>
<dbReference type="GO" id="GO:0004114">
    <property type="term" value="F:3',5'-cyclic-nucleotide phosphodiesterase activity"/>
    <property type="evidence" value="ECO:0007669"/>
    <property type="project" value="InterPro"/>
</dbReference>
<feature type="region of interest" description="Disordered" evidence="4">
    <location>
        <begin position="688"/>
        <end position="712"/>
    </location>
</feature>
<evidence type="ECO:0000259" key="5">
    <source>
        <dbReference type="PROSITE" id="PS51845"/>
    </source>
</evidence>
<dbReference type="GO" id="GO:0007165">
    <property type="term" value="P:signal transduction"/>
    <property type="evidence" value="ECO:0007669"/>
    <property type="project" value="InterPro"/>
</dbReference>
<dbReference type="PROSITE" id="PS51845">
    <property type="entry name" value="PDEASE_I_2"/>
    <property type="match status" value="1"/>
</dbReference>
<name>A0A4P7NNX4_PYROR</name>
<dbReference type="Pfam" id="PF00233">
    <property type="entry name" value="PDEase_I"/>
    <property type="match status" value="1"/>
</dbReference>
<feature type="compositionally biased region" description="Polar residues" evidence="4">
    <location>
        <begin position="766"/>
        <end position="793"/>
    </location>
</feature>
<evidence type="ECO:0000256" key="2">
    <source>
        <dbReference type="ARBA" id="ARBA00022801"/>
    </source>
</evidence>
<keyword evidence="1 3" id="KW-0479">Metal-binding</keyword>
<dbReference type="AlphaFoldDB" id="A0A4P7NNX4"/>
<reference evidence="6 7" key="1">
    <citation type="journal article" date="2019" name="Mol. Biol. Evol.">
        <title>Blast fungal genomes show frequent chromosomal changes, gene gains and losses, and effector gene turnover.</title>
        <authorList>
            <person name="Gomez Luciano L.B."/>
            <person name="Jason Tsai I."/>
            <person name="Chuma I."/>
            <person name="Tosa Y."/>
            <person name="Chen Y.H."/>
            <person name="Li J.Y."/>
            <person name="Li M.Y."/>
            <person name="Jade Lu M.Y."/>
            <person name="Nakayashiki H."/>
            <person name="Li W.H."/>
        </authorList>
    </citation>
    <scope>NUCLEOTIDE SEQUENCE [LARGE SCALE GENOMIC DNA]</scope>
    <source>
        <strain evidence="6">MZ5-1-6</strain>
    </source>
</reference>
<evidence type="ECO:0000313" key="6">
    <source>
        <dbReference type="EMBL" id="QBZ63909.1"/>
    </source>
</evidence>
<feature type="domain" description="PDEase" evidence="5">
    <location>
        <begin position="278"/>
        <end position="636"/>
    </location>
</feature>
<comment type="cofactor">
    <cofactor evidence="3">
        <name>a divalent metal cation</name>
        <dbReference type="ChEBI" id="CHEBI:60240"/>
    </cofactor>
    <text evidence="3">Binds 2 divalent metal cations per subunit. Site 1 may preferentially bind zinc ions, while site 2 has a preference for magnesium and/or manganese ions.</text>
</comment>
<feature type="region of interest" description="Disordered" evidence="4">
    <location>
        <begin position="94"/>
        <end position="130"/>
    </location>
</feature>
<dbReference type="Proteomes" id="UP000294847">
    <property type="component" value="Chromosome 6"/>
</dbReference>
<organism evidence="6 7">
    <name type="scientific">Pyricularia oryzae</name>
    <name type="common">Rice blast fungus</name>
    <name type="synonym">Magnaporthe oryzae</name>
    <dbReference type="NCBI Taxonomy" id="318829"/>
    <lineage>
        <taxon>Eukaryota</taxon>
        <taxon>Fungi</taxon>
        <taxon>Dikarya</taxon>
        <taxon>Ascomycota</taxon>
        <taxon>Pezizomycotina</taxon>
        <taxon>Sordariomycetes</taxon>
        <taxon>Sordariomycetidae</taxon>
        <taxon>Magnaporthales</taxon>
        <taxon>Pyriculariaceae</taxon>
        <taxon>Pyricularia</taxon>
    </lineage>
</organism>
<gene>
    <name evidence="6" type="ORF">PoMZ_05600</name>
</gene>
<dbReference type="GO" id="GO:0046872">
    <property type="term" value="F:metal ion binding"/>
    <property type="evidence" value="ECO:0007669"/>
    <property type="project" value="UniProtKB-KW"/>
</dbReference>
<dbReference type="Gene3D" id="1.10.1300.10">
    <property type="entry name" value="3'5'-cyclic nucleotide phosphodiesterase, catalytic domain"/>
    <property type="match status" value="1"/>
</dbReference>